<keyword evidence="1" id="KW-0378">Hydrolase</keyword>
<dbReference type="Proteomes" id="UP000654304">
    <property type="component" value="Unassembled WGS sequence"/>
</dbReference>
<dbReference type="Pfam" id="PF06821">
    <property type="entry name" value="Ser_hydrolase"/>
    <property type="match status" value="1"/>
</dbReference>
<dbReference type="InterPro" id="IPR029058">
    <property type="entry name" value="AB_hydrolase_fold"/>
</dbReference>
<dbReference type="GO" id="GO:0016787">
    <property type="term" value="F:hydrolase activity"/>
    <property type="evidence" value="ECO:0007669"/>
    <property type="project" value="UniProtKB-KW"/>
</dbReference>
<accession>A0ABR7A1B0</accession>
<comment type="caution">
    <text evidence="1">The sequence shown here is derived from an EMBL/GenBank/DDBJ whole genome shotgun (WGS) entry which is preliminary data.</text>
</comment>
<reference evidence="1 2" key="1">
    <citation type="submission" date="2020-08" db="EMBL/GenBank/DDBJ databases">
        <title>Novel species isolated from subtropical streams in China.</title>
        <authorList>
            <person name="Lu H."/>
        </authorList>
    </citation>
    <scope>NUCLEOTIDE SEQUENCE [LARGE SCALE GENOMIC DNA]</scope>
    <source>
        <strain evidence="1 2">CY22W</strain>
    </source>
</reference>
<name>A0ABR7A1B0_9BURK</name>
<dbReference type="Gene3D" id="3.40.50.1820">
    <property type="entry name" value="alpha/beta hydrolase"/>
    <property type="match status" value="1"/>
</dbReference>
<protein>
    <submittedName>
        <fullName evidence="1">Alpha/beta hydrolase</fullName>
    </submittedName>
</protein>
<sequence>MLSPVLIFPGYANSGPGHWQSLWQAAYPQCQRITIPDWMRPQREVWVAALEREVARLGPDVLIAAHSMGSLTVAHWAAQTSLRIRGALLVAVPDPQGPAFPATASGYEDLPSLILPFPAHIIASRDDPYASMAFSQQCAQRWACALTDLGQAGHINAGSGLADWPQGWQTLQALSQS</sequence>
<dbReference type="EMBL" id="JACOGD010000002">
    <property type="protein sequence ID" value="MBC3930698.1"/>
    <property type="molecule type" value="Genomic_DNA"/>
</dbReference>
<proteinExistence type="predicted"/>
<evidence type="ECO:0000313" key="2">
    <source>
        <dbReference type="Proteomes" id="UP000654304"/>
    </source>
</evidence>
<dbReference type="InterPro" id="IPR010662">
    <property type="entry name" value="RBBP9/YdeN"/>
</dbReference>
<organism evidence="1 2">
    <name type="scientific">Undibacterium curvum</name>
    <dbReference type="NCBI Taxonomy" id="2762294"/>
    <lineage>
        <taxon>Bacteria</taxon>
        <taxon>Pseudomonadati</taxon>
        <taxon>Pseudomonadota</taxon>
        <taxon>Betaproteobacteria</taxon>
        <taxon>Burkholderiales</taxon>
        <taxon>Oxalobacteraceae</taxon>
        <taxon>Undibacterium</taxon>
    </lineage>
</organism>
<dbReference type="SUPFAM" id="SSF53474">
    <property type="entry name" value="alpha/beta-Hydrolases"/>
    <property type="match status" value="1"/>
</dbReference>
<evidence type="ECO:0000313" key="1">
    <source>
        <dbReference type="EMBL" id="MBC3930698.1"/>
    </source>
</evidence>
<keyword evidence="2" id="KW-1185">Reference proteome</keyword>
<gene>
    <name evidence="1" type="ORF">H8K43_03350</name>
</gene>
<dbReference type="RefSeq" id="WP_186902569.1">
    <property type="nucleotide sequence ID" value="NZ_JACOGD010000002.1"/>
</dbReference>